<dbReference type="EMBL" id="KV418499">
    <property type="protein sequence ID" value="KZP02522.1"/>
    <property type="molecule type" value="Genomic_DNA"/>
</dbReference>
<gene>
    <name evidence="2" type="ORF">FIBSPDRAFT_880273</name>
</gene>
<keyword evidence="1" id="KW-1133">Transmembrane helix</keyword>
<protein>
    <submittedName>
        <fullName evidence="2">Uncharacterized protein</fullName>
    </submittedName>
</protein>
<feature type="transmembrane region" description="Helical" evidence="1">
    <location>
        <begin position="35"/>
        <end position="55"/>
    </location>
</feature>
<keyword evidence="3" id="KW-1185">Reference proteome</keyword>
<dbReference type="AlphaFoldDB" id="A0A167T3H3"/>
<name>A0A167T3H3_9AGAM</name>
<reference evidence="2 3" key="1">
    <citation type="journal article" date="2016" name="Mol. Biol. Evol.">
        <title>Comparative Genomics of Early-Diverging Mushroom-Forming Fungi Provides Insights into the Origins of Lignocellulose Decay Capabilities.</title>
        <authorList>
            <person name="Nagy L.G."/>
            <person name="Riley R."/>
            <person name="Tritt A."/>
            <person name="Adam C."/>
            <person name="Daum C."/>
            <person name="Floudas D."/>
            <person name="Sun H."/>
            <person name="Yadav J.S."/>
            <person name="Pangilinan J."/>
            <person name="Larsson K.H."/>
            <person name="Matsuura K."/>
            <person name="Barry K."/>
            <person name="Labutti K."/>
            <person name="Kuo R."/>
            <person name="Ohm R.A."/>
            <person name="Bhattacharya S.S."/>
            <person name="Shirouzu T."/>
            <person name="Yoshinaga Y."/>
            <person name="Martin F.M."/>
            <person name="Grigoriev I.V."/>
            <person name="Hibbett D.S."/>
        </authorList>
    </citation>
    <scope>NUCLEOTIDE SEQUENCE [LARGE SCALE GENOMIC DNA]</scope>
    <source>
        <strain evidence="2 3">CBS 109695</strain>
    </source>
</reference>
<evidence type="ECO:0000313" key="3">
    <source>
        <dbReference type="Proteomes" id="UP000076532"/>
    </source>
</evidence>
<accession>A0A167T3H3</accession>
<keyword evidence="1" id="KW-0472">Membrane</keyword>
<evidence type="ECO:0000313" key="2">
    <source>
        <dbReference type="EMBL" id="KZP02522.1"/>
    </source>
</evidence>
<evidence type="ECO:0000256" key="1">
    <source>
        <dbReference type="SAM" id="Phobius"/>
    </source>
</evidence>
<organism evidence="2 3">
    <name type="scientific">Athelia psychrophila</name>
    <dbReference type="NCBI Taxonomy" id="1759441"/>
    <lineage>
        <taxon>Eukaryota</taxon>
        <taxon>Fungi</taxon>
        <taxon>Dikarya</taxon>
        <taxon>Basidiomycota</taxon>
        <taxon>Agaricomycotina</taxon>
        <taxon>Agaricomycetes</taxon>
        <taxon>Agaricomycetidae</taxon>
        <taxon>Atheliales</taxon>
        <taxon>Atheliaceae</taxon>
        <taxon>Athelia</taxon>
    </lineage>
</organism>
<proteinExistence type="predicted"/>
<keyword evidence="1" id="KW-0812">Transmembrane</keyword>
<dbReference type="Proteomes" id="UP000076532">
    <property type="component" value="Unassembled WGS sequence"/>
</dbReference>
<sequence>MSSASMSSIETDYGILNRQDGLPSPSRLWSSSDTVGLVIICSGRFVLALLLFSFAES</sequence>